<dbReference type="Proteomes" id="UP000885759">
    <property type="component" value="Unassembled WGS sequence"/>
</dbReference>
<feature type="binding site" evidence="8">
    <location>
        <position position="62"/>
    </location>
    <ligand>
        <name>GTP</name>
        <dbReference type="ChEBI" id="CHEBI:37565"/>
    </ligand>
</feature>
<dbReference type="HAMAP" id="MF_00316">
    <property type="entry name" value="MobA"/>
    <property type="match status" value="1"/>
</dbReference>
<evidence type="ECO:0000256" key="7">
    <source>
        <dbReference type="ARBA" id="ARBA00023150"/>
    </source>
</evidence>
<dbReference type="GO" id="GO:0005525">
    <property type="term" value="F:GTP binding"/>
    <property type="evidence" value="ECO:0007669"/>
    <property type="project" value="UniProtKB-UniRule"/>
</dbReference>
<dbReference type="PANTHER" id="PTHR19136">
    <property type="entry name" value="MOLYBDENUM COFACTOR GUANYLYLTRANSFERASE"/>
    <property type="match status" value="1"/>
</dbReference>
<dbReference type="GO" id="GO:0061603">
    <property type="term" value="F:molybdenum cofactor guanylyltransferase activity"/>
    <property type="evidence" value="ECO:0007669"/>
    <property type="project" value="UniProtKB-EC"/>
</dbReference>
<comment type="catalytic activity">
    <reaction evidence="8">
        <text>Mo-molybdopterin + GTP + H(+) = Mo-molybdopterin guanine dinucleotide + diphosphate</text>
        <dbReference type="Rhea" id="RHEA:34243"/>
        <dbReference type="ChEBI" id="CHEBI:15378"/>
        <dbReference type="ChEBI" id="CHEBI:33019"/>
        <dbReference type="ChEBI" id="CHEBI:37565"/>
        <dbReference type="ChEBI" id="CHEBI:71302"/>
        <dbReference type="ChEBI" id="CHEBI:71310"/>
        <dbReference type="EC" id="2.7.7.77"/>
    </reaction>
</comment>
<evidence type="ECO:0000256" key="3">
    <source>
        <dbReference type="ARBA" id="ARBA00022723"/>
    </source>
</evidence>
<dbReference type="GO" id="GO:0006777">
    <property type="term" value="P:Mo-molybdopterin cofactor biosynthetic process"/>
    <property type="evidence" value="ECO:0007669"/>
    <property type="project" value="UniProtKB-KW"/>
</dbReference>
<comment type="caution">
    <text evidence="8">Lacks conserved residue(s) required for the propagation of feature annotation.</text>
</comment>
<evidence type="ECO:0000259" key="9">
    <source>
        <dbReference type="Pfam" id="PF12804"/>
    </source>
</evidence>
<proteinExistence type="inferred from homology"/>
<keyword evidence="2 8" id="KW-0808">Transferase</keyword>
<comment type="subcellular location">
    <subcellularLocation>
        <location evidence="8">Cytoplasm</location>
    </subcellularLocation>
</comment>
<keyword evidence="10" id="KW-0548">Nucleotidyltransferase</keyword>
<organism evidence="10">
    <name type="scientific">Oceanithermus profundus</name>
    <dbReference type="NCBI Taxonomy" id="187137"/>
    <lineage>
        <taxon>Bacteria</taxon>
        <taxon>Thermotogati</taxon>
        <taxon>Deinococcota</taxon>
        <taxon>Deinococci</taxon>
        <taxon>Thermales</taxon>
        <taxon>Thermaceae</taxon>
        <taxon>Oceanithermus</taxon>
    </lineage>
</organism>
<evidence type="ECO:0000256" key="5">
    <source>
        <dbReference type="ARBA" id="ARBA00022842"/>
    </source>
</evidence>
<feature type="domain" description="MobA-like NTP transferase" evidence="9">
    <location>
        <begin position="5"/>
        <end position="145"/>
    </location>
</feature>
<evidence type="ECO:0000256" key="8">
    <source>
        <dbReference type="HAMAP-Rule" id="MF_00316"/>
    </source>
</evidence>
<comment type="domain">
    <text evidence="8">The N-terminal domain determines nucleotide recognition and specific binding, while the C-terminal domain determines the specific binding to the target protein.</text>
</comment>
<sequence>MEFSGAVLAGGRSERFGQDKARFVWRGRPLAEHVLASLARAGERFLVANRPYPEFGVPVHADVIPGGDSLSGLHSALVHARFDWVAVAACDLPYLSPEYWAFMSRAAGRTHARAVVAEGPTGWIEPLAAFYRKDLEPAARTQLEAGDLFLKHLVEAAEAEIVPWSELAPRFGARLFLNANRLEDLVGGADEQASG</sequence>
<dbReference type="GO" id="GO:0005737">
    <property type="term" value="C:cytoplasm"/>
    <property type="evidence" value="ECO:0007669"/>
    <property type="project" value="UniProtKB-SubCell"/>
</dbReference>
<keyword evidence="4 8" id="KW-0547">Nucleotide-binding</keyword>
<dbReference type="EC" id="2.7.7.77" evidence="8"/>
<comment type="cofactor">
    <cofactor evidence="8">
        <name>Mg(2+)</name>
        <dbReference type="ChEBI" id="CHEBI:18420"/>
    </cofactor>
</comment>
<evidence type="ECO:0000256" key="1">
    <source>
        <dbReference type="ARBA" id="ARBA00022490"/>
    </source>
</evidence>
<keyword evidence="5 8" id="KW-0460">Magnesium</keyword>
<comment type="caution">
    <text evidence="10">The sequence shown here is derived from an EMBL/GenBank/DDBJ whole genome shotgun (WGS) entry which is preliminary data.</text>
</comment>
<gene>
    <name evidence="8" type="primary">mobA</name>
    <name evidence="10" type="ORF">ENK37_10935</name>
</gene>
<dbReference type="SUPFAM" id="SSF53448">
    <property type="entry name" value="Nucleotide-diphospho-sugar transferases"/>
    <property type="match status" value="1"/>
</dbReference>
<dbReference type="InterPro" id="IPR025877">
    <property type="entry name" value="MobA-like_NTP_Trfase"/>
</dbReference>
<protein>
    <recommendedName>
        <fullName evidence="8">Probable molybdenum cofactor guanylyltransferase</fullName>
        <shortName evidence="8">MoCo guanylyltransferase</shortName>
        <ecNumber evidence="8">2.7.7.77</ecNumber>
    </recommendedName>
    <alternativeName>
        <fullName evidence="8">GTP:molybdopterin guanylyltransferase</fullName>
    </alternativeName>
    <alternativeName>
        <fullName evidence="8">Mo-MPT guanylyltransferase</fullName>
    </alternativeName>
    <alternativeName>
        <fullName evidence="8">Molybdopterin guanylyltransferase</fullName>
    </alternativeName>
    <alternativeName>
        <fullName evidence="8">Molybdopterin-guanine dinucleotide synthase</fullName>
        <shortName evidence="8">MGD synthase</shortName>
    </alternativeName>
</protein>
<accession>A0A7C4VDT3</accession>
<evidence type="ECO:0000313" key="10">
    <source>
        <dbReference type="EMBL" id="HGY10544.1"/>
    </source>
</evidence>
<keyword evidence="7 8" id="KW-0501">Molybdenum cofactor biosynthesis</keyword>
<feature type="binding site" evidence="8">
    <location>
        <begin position="8"/>
        <end position="10"/>
    </location>
    <ligand>
        <name>GTP</name>
        <dbReference type="ChEBI" id="CHEBI:37565"/>
    </ligand>
</feature>
<name>A0A7C4VDT3_9DEIN</name>
<comment type="function">
    <text evidence="8">Transfers a GMP moiety from GTP to Mo-molybdopterin (Mo-MPT) cofactor (Moco or molybdenum cofactor) to form Mo-molybdopterin guanine dinucleotide (Mo-MGD) cofactor.</text>
</comment>
<reference evidence="10" key="1">
    <citation type="journal article" date="2020" name="mSystems">
        <title>Genome- and Community-Level Interaction Insights into Carbon Utilization and Element Cycling Functions of Hydrothermarchaeota in Hydrothermal Sediment.</title>
        <authorList>
            <person name="Zhou Z."/>
            <person name="Liu Y."/>
            <person name="Xu W."/>
            <person name="Pan J."/>
            <person name="Luo Z.H."/>
            <person name="Li M."/>
        </authorList>
    </citation>
    <scope>NUCLEOTIDE SEQUENCE [LARGE SCALE GENOMIC DNA]</scope>
    <source>
        <strain evidence="10">HyVt-570</strain>
    </source>
</reference>
<dbReference type="PANTHER" id="PTHR19136:SF81">
    <property type="entry name" value="MOLYBDENUM COFACTOR GUANYLYLTRANSFERASE"/>
    <property type="match status" value="1"/>
</dbReference>
<dbReference type="InterPro" id="IPR029044">
    <property type="entry name" value="Nucleotide-diphossugar_trans"/>
</dbReference>
<dbReference type="Pfam" id="PF12804">
    <property type="entry name" value="NTP_transf_3"/>
    <property type="match status" value="1"/>
</dbReference>
<evidence type="ECO:0000256" key="4">
    <source>
        <dbReference type="ARBA" id="ARBA00022741"/>
    </source>
</evidence>
<feature type="binding site" evidence="8">
    <location>
        <position position="20"/>
    </location>
    <ligand>
        <name>GTP</name>
        <dbReference type="ChEBI" id="CHEBI:37565"/>
    </ligand>
</feature>
<keyword evidence="1 8" id="KW-0963">Cytoplasm</keyword>
<dbReference type="GO" id="GO:0046872">
    <property type="term" value="F:metal ion binding"/>
    <property type="evidence" value="ECO:0007669"/>
    <property type="project" value="UniProtKB-KW"/>
</dbReference>
<dbReference type="Gene3D" id="3.90.550.10">
    <property type="entry name" value="Spore Coat Polysaccharide Biosynthesis Protein SpsA, Chain A"/>
    <property type="match status" value="1"/>
</dbReference>
<dbReference type="EMBL" id="DRPZ01000276">
    <property type="protein sequence ID" value="HGY10544.1"/>
    <property type="molecule type" value="Genomic_DNA"/>
</dbReference>
<feature type="binding site" evidence="8">
    <location>
        <position position="91"/>
    </location>
    <ligand>
        <name>GTP</name>
        <dbReference type="ChEBI" id="CHEBI:37565"/>
    </ligand>
</feature>
<dbReference type="CDD" id="cd02503">
    <property type="entry name" value="MobA"/>
    <property type="match status" value="1"/>
</dbReference>
<comment type="similarity">
    <text evidence="8">Belongs to the MobA family.</text>
</comment>
<evidence type="ECO:0000256" key="2">
    <source>
        <dbReference type="ARBA" id="ARBA00022679"/>
    </source>
</evidence>
<keyword evidence="6 8" id="KW-0342">GTP-binding</keyword>
<keyword evidence="3 8" id="KW-0479">Metal-binding</keyword>
<dbReference type="InterPro" id="IPR013482">
    <property type="entry name" value="Molybde_CF_guanTrfase"/>
</dbReference>
<feature type="binding site" evidence="8">
    <location>
        <position position="91"/>
    </location>
    <ligand>
        <name>Mg(2+)</name>
        <dbReference type="ChEBI" id="CHEBI:18420"/>
    </ligand>
</feature>
<evidence type="ECO:0000256" key="6">
    <source>
        <dbReference type="ARBA" id="ARBA00023134"/>
    </source>
</evidence>
<dbReference type="AlphaFoldDB" id="A0A7C4VDT3"/>